<dbReference type="Gene3D" id="3.30.1180.10">
    <property type="match status" value="1"/>
</dbReference>
<dbReference type="HOGENOM" id="CLU_048251_4_1_9"/>
<dbReference type="NCBIfam" id="TIGR00762">
    <property type="entry name" value="DegV"/>
    <property type="match status" value="1"/>
</dbReference>
<dbReference type="GO" id="GO:0008289">
    <property type="term" value="F:lipid binding"/>
    <property type="evidence" value="ECO:0007669"/>
    <property type="project" value="UniProtKB-KW"/>
</dbReference>
<organism evidence="3 4">
    <name type="scientific">Filifactor alocis (strain ATCC 35896 / CCUG 47790 / D40 B5)</name>
    <name type="common">Fusobacterium alocis</name>
    <dbReference type="NCBI Taxonomy" id="546269"/>
    <lineage>
        <taxon>Bacteria</taxon>
        <taxon>Bacillati</taxon>
        <taxon>Bacillota</taxon>
        <taxon>Clostridia</taxon>
        <taxon>Peptostreptococcales</taxon>
        <taxon>Filifactoraceae</taxon>
        <taxon>Filifactor</taxon>
    </lineage>
</organism>
<dbReference type="STRING" id="546269.HMPREF0389_01244"/>
<dbReference type="RefSeq" id="WP_014263199.1">
    <property type="nucleotide sequence ID" value="NC_016630.1"/>
</dbReference>
<keyword evidence="4" id="KW-1185">Reference proteome</keyword>
<protein>
    <submittedName>
        <fullName evidence="3">EDD domain protein, DegV family</fullName>
    </submittedName>
</protein>
<evidence type="ECO:0000313" key="4">
    <source>
        <dbReference type="Proteomes" id="UP000007468"/>
    </source>
</evidence>
<dbReference type="Pfam" id="PF02645">
    <property type="entry name" value="DegV"/>
    <property type="match status" value="1"/>
</dbReference>
<dbReference type="Gene3D" id="2.20.28.50">
    <property type="entry name" value="degv family protein"/>
    <property type="match status" value="1"/>
</dbReference>
<comment type="function">
    <text evidence="1">May bind long-chain fatty acids, such as palmitate, and may play a role in lipid transport or fatty acid metabolism.</text>
</comment>
<dbReference type="PATRIC" id="fig|546269.5.peg.1764"/>
<dbReference type="Proteomes" id="UP000007468">
    <property type="component" value="Chromosome"/>
</dbReference>
<sequence>MKEMFEILTDSTFDLMPKQVDELNISVVPMSFQMEGVNYLHYHDFRQMSLDEFYTKLKKNNSVSTSQTTPHQFYEQFLPFAKEGKNFLYISFSSGLSGTYDSSILALDQLRTEFPNVTMHAVDSLSASGGEGLVVYLACKMRKNGATLEETKRWVEQKASKHIVHWVSIDNLTQLSRGGRINPVLASVGNLLHVKPLLCVTEKGTLDLKEKCRGNKAKYKNAVDTLTQKWLPNEHSEIIIFHANAKEDALKLKTLLEEQEIVKQYQPHIMLSQIGPVIASHTGQGAVCMAFYGTER</sequence>
<proteinExistence type="predicted"/>
<dbReference type="InterPro" id="IPR003797">
    <property type="entry name" value="DegV"/>
</dbReference>
<dbReference type="PANTHER" id="PTHR33434">
    <property type="entry name" value="DEGV DOMAIN-CONTAINING PROTEIN DR_1986-RELATED"/>
    <property type="match status" value="1"/>
</dbReference>
<accession>D6GT07</accession>
<evidence type="ECO:0000256" key="1">
    <source>
        <dbReference type="ARBA" id="ARBA00003238"/>
    </source>
</evidence>
<dbReference type="PANTHER" id="PTHR33434:SF3">
    <property type="entry name" value="DEGV DOMAIN-CONTAINING PROTEIN YITS"/>
    <property type="match status" value="1"/>
</dbReference>
<dbReference type="Gene3D" id="3.40.50.10440">
    <property type="entry name" value="Dihydroxyacetone kinase, domain 1"/>
    <property type="match status" value="1"/>
</dbReference>
<dbReference type="OrthoDB" id="9780660at2"/>
<dbReference type="EMBL" id="CP002390">
    <property type="protein sequence ID" value="EFE27992.2"/>
    <property type="molecule type" value="Genomic_DNA"/>
</dbReference>
<dbReference type="AlphaFoldDB" id="D6GT07"/>
<gene>
    <name evidence="3" type="ordered locus">HMPREF0389_01244</name>
</gene>
<dbReference type="KEGG" id="faa:HMPREF0389_01244"/>
<dbReference type="InterPro" id="IPR050270">
    <property type="entry name" value="DegV_domain_contain"/>
</dbReference>
<name>D6GT07_FILAD</name>
<evidence type="ECO:0000313" key="3">
    <source>
        <dbReference type="EMBL" id="EFE27992.2"/>
    </source>
</evidence>
<dbReference type="SUPFAM" id="SSF82549">
    <property type="entry name" value="DAK1/DegV-like"/>
    <property type="match status" value="1"/>
</dbReference>
<dbReference type="PROSITE" id="PS51482">
    <property type="entry name" value="DEGV"/>
    <property type="match status" value="1"/>
</dbReference>
<dbReference type="InterPro" id="IPR043168">
    <property type="entry name" value="DegV_C"/>
</dbReference>
<reference evidence="4" key="1">
    <citation type="submission" date="2010-12" db="EMBL/GenBank/DDBJ databases">
        <title>The genome sequence of Filifactor alocis strain ATCC 35896.</title>
        <authorList>
            <consortium name="The Broad Institute Genome Sequencing Platform"/>
            <person name="Ward D."/>
            <person name="Earl A."/>
            <person name="Feldgarden M."/>
            <person name="Young S.K."/>
            <person name="Gargeya S."/>
            <person name="Zeng Q."/>
            <person name="Alvarado L."/>
            <person name="Berlin A."/>
            <person name="Bochicchio J."/>
            <person name="Chapman S.B."/>
            <person name="Chen Z."/>
            <person name="Freedman E."/>
            <person name="Gellesch M."/>
            <person name="Goldberg J."/>
            <person name="Griggs A."/>
            <person name="Gujja S."/>
            <person name="Heilman E."/>
            <person name="Heiman D."/>
            <person name="Howarth C."/>
            <person name="Mehta T."/>
            <person name="Neiman D."/>
            <person name="Pearson M."/>
            <person name="Roberts A."/>
            <person name="Saif S."/>
            <person name="Shea T."/>
            <person name="Shenoy N."/>
            <person name="Sisk P."/>
            <person name="Stolte C."/>
            <person name="Sykes S."/>
            <person name="White J."/>
            <person name="Yandava C."/>
            <person name="Izard J."/>
            <person name="Blanton J.M."/>
            <person name="Baranova O.V."/>
            <person name="Tanner A.C."/>
            <person name="Dewhirst F.E."/>
            <person name="Haas B."/>
            <person name="Nusbaum C."/>
            <person name="Birren B."/>
        </authorList>
    </citation>
    <scope>NUCLEOTIDE SEQUENCE [LARGE SCALE GENOMIC DNA]</scope>
    <source>
        <strain evidence="4">ATCC 35896 / D40 B5</strain>
    </source>
</reference>
<keyword evidence="2" id="KW-0446">Lipid-binding</keyword>
<dbReference type="eggNOG" id="COG1307">
    <property type="taxonomic scope" value="Bacteria"/>
</dbReference>
<evidence type="ECO:0000256" key="2">
    <source>
        <dbReference type="ARBA" id="ARBA00023121"/>
    </source>
</evidence>